<name>A0ABR1SCC0_9PEZI</name>
<feature type="region of interest" description="Disordered" evidence="1">
    <location>
        <begin position="1"/>
        <end position="23"/>
    </location>
</feature>
<keyword evidence="3" id="KW-1185">Reference proteome</keyword>
<reference evidence="2 3" key="1">
    <citation type="submission" date="2023-01" db="EMBL/GenBank/DDBJ databases">
        <title>Analysis of 21 Apiospora genomes using comparative genomics revels a genus with tremendous synthesis potential of carbohydrate active enzymes and secondary metabolites.</title>
        <authorList>
            <person name="Sorensen T."/>
        </authorList>
    </citation>
    <scope>NUCLEOTIDE SEQUENCE [LARGE SCALE GENOMIC DNA]</scope>
    <source>
        <strain evidence="2 3">CBS 33761</strain>
    </source>
</reference>
<dbReference type="Proteomes" id="UP001444661">
    <property type="component" value="Unassembled WGS sequence"/>
</dbReference>
<dbReference type="EMBL" id="JAQQWK010000010">
    <property type="protein sequence ID" value="KAK8029479.1"/>
    <property type="molecule type" value="Genomic_DNA"/>
</dbReference>
<evidence type="ECO:0000256" key="1">
    <source>
        <dbReference type="SAM" id="MobiDB-lite"/>
    </source>
</evidence>
<proteinExistence type="predicted"/>
<comment type="caution">
    <text evidence="2">The sequence shown here is derived from an EMBL/GenBank/DDBJ whole genome shotgun (WGS) entry which is preliminary data.</text>
</comment>
<protein>
    <submittedName>
        <fullName evidence="2">Uncharacterized protein</fullName>
    </submittedName>
</protein>
<evidence type="ECO:0000313" key="3">
    <source>
        <dbReference type="Proteomes" id="UP001444661"/>
    </source>
</evidence>
<accession>A0ABR1SCC0</accession>
<evidence type="ECO:0000313" key="2">
    <source>
        <dbReference type="EMBL" id="KAK8029479.1"/>
    </source>
</evidence>
<gene>
    <name evidence="2" type="ORF">PG993_010770</name>
</gene>
<sequence>MPNIFFPAPKADSGSDPTDPVDEGEKTACALAALVHLSMADLDATMVEHLESAATHIESATASLGSVCADVKNLVGALRDIENKNRQAGEALRRDVFPPGNQPESHQLRNIKNAVDSLLKSPSVLPNNKIGLS</sequence>
<organism evidence="2 3">
    <name type="scientific">Apiospora rasikravindrae</name>
    <dbReference type="NCBI Taxonomy" id="990691"/>
    <lineage>
        <taxon>Eukaryota</taxon>
        <taxon>Fungi</taxon>
        <taxon>Dikarya</taxon>
        <taxon>Ascomycota</taxon>
        <taxon>Pezizomycotina</taxon>
        <taxon>Sordariomycetes</taxon>
        <taxon>Xylariomycetidae</taxon>
        <taxon>Amphisphaeriales</taxon>
        <taxon>Apiosporaceae</taxon>
        <taxon>Apiospora</taxon>
    </lineage>
</organism>